<gene>
    <name evidence="3" type="ORF">GA0061103_1483</name>
</gene>
<protein>
    <submittedName>
        <fullName evidence="3">YD repeat-containing protein</fullName>
    </submittedName>
</protein>
<sequence length="440" mass="48712">MTKFSPFKTTLWYATAAPAPDTTELLGTIKADVCIVGGGYTGLTTALELAKSGTSVVLLEREEIGFGGSGRNAGHCTPTFTHYSLPELRSMLGEPWAERLIARQTRANDRVSSMIRQYQIQCEWQQNGYVMGALYPGLMKTMEEKVRTYNAVGAKTRAIGRDEVAAITGSPRFHGGWLHEEAGHLNPLGYSRGLARAVIQEGGVIHTGSPVTGCKREAGGWAISTPKGKVIADKVIFATGAYTVGGWPKLDQTFKIQRVFVAATQPLSDDERLSVLPRNTTIHDGRGDIYVYKYNAEGRIVASMFPMGRRGRDMEYTRQVMSDRLKWLHPQIKQEIRWEYFWFGELDMQYRTIPRLYDLAPGVVALTGLSGRGVPTGSMLGGILSEWARGVPEKDLSLKLEPLSAAPFYMNYGPKLTLRYYRISDWIKTKLAGAPLPPHA</sequence>
<feature type="domain" description="FAD dependent oxidoreductase" evidence="2">
    <location>
        <begin position="32"/>
        <end position="387"/>
    </location>
</feature>
<reference evidence="4" key="1">
    <citation type="submission" date="2016-08" db="EMBL/GenBank/DDBJ databases">
        <authorList>
            <person name="Varghese N."/>
            <person name="Submissions Spin"/>
        </authorList>
    </citation>
    <scope>NUCLEOTIDE SEQUENCE [LARGE SCALE GENOMIC DNA]</scope>
    <source>
        <strain evidence="4">HAMBI 2975</strain>
    </source>
</reference>
<evidence type="ECO:0000313" key="3">
    <source>
        <dbReference type="EMBL" id="SCB10315.1"/>
    </source>
</evidence>
<dbReference type="Pfam" id="PF01266">
    <property type="entry name" value="DAO"/>
    <property type="match status" value="1"/>
</dbReference>
<name>A0A1C3U4Q9_9HYPH</name>
<dbReference type="RefSeq" id="WP_092706690.1">
    <property type="nucleotide sequence ID" value="NZ_FMAG01000001.1"/>
</dbReference>
<dbReference type="EMBL" id="FMAG01000001">
    <property type="protein sequence ID" value="SCB10315.1"/>
    <property type="molecule type" value="Genomic_DNA"/>
</dbReference>
<dbReference type="GO" id="GO:0005737">
    <property type="term" value="C:cytoplasm"/>
    <property type="evidence" value="ECO:0007669"/>
    <property type="project" value="TreeGrafter"/>
</dbReference>
<evidence type="ECO:0000313" key="4">
    <source>
        <dbReference type="Proteomes" id="UP000199101"/>
    </source>
</evidence>
<dbReference type="Gene3D" id="3.30.9.10">
    <property type="entry name" value="D-Amino Acid Oxidase, subunit A, domain 2"/>
    <property type="match status" value="1"/>
</dbReference>
<proteinExistence type="predicted"/>
<dbReference type="Proteomes" id="UP000199101">
    <property type="component" value="Unassembled WGS sequence"/>
</dbReference>
<evidence type="ECO:0000259" key="2">
    <source>
        <dbReference type="Pfam" id="PF01266"/>
    </source>
</evidence>
<organism evidence="3 4">
    <name type="scientific">Rhizobium multihospitium</name>
    <dbReference type="NCBI Taxonomy" id="410764"/>
    <lineage>
        <taxon>Bacteria</taxon>
        <taxon>Pseudomonadati</taxon>
        <taxon>Pseudomonadota</taxon>
        <taxon>Alphaproteobacteria</taxon>
        <taxon>Hyphomicrobiales</taxon>
        <taxon>Rhizobiaceae</taxon>
        <taxon>Rhizobium/Agrobacterium group</taxon>
        <taxon>Rhizobium</taxon>
    </lineage>
</organism>
<dbReference type="AlphaFoldDB" id="A0A1C3U4Q9"/>
<dbReference type="InterPro" id="IPR036188">
    <property type="entry name" value="FAD/NAD-bd_sf"/>
</dbReference>
<dbReference type="OrthoDB" id="9814969at2"/>
<dbReference type="PANTHER" id="PTHR13847">
    <property type="entry name" value="SARCOSINE DEHYDROGENASE-RELATED"/>
    <property type="match status" value="1"/>
</dbReference>
<dbReference type="PANTHER" id="PTHR13847:SF281">
    <property type="entry name" value="FAD DEPENDENT OXIDOREDUCTASE DOMAIN-CONTAINING PROTEIN"/>
    <property type="match status" value="1"/>
</dbReference>
<keyword evidence="1" id="KW-0560">Oxidoreductase</keyword>
<dbReference type="Gene3D" id="3.50.50.60">
    <property type="entry name" value="FAD/NAD(P)-binding domain"/>
    <property type="match status" value="1"/>
</dbReference>
<dbReference type="STRING" id="410764.GA0061103_1483"/>
<dbReference type="InterPro" id="IPR006076">
    <property type="entry name" value="FAD-dep_OxRdtase"/>
</dbReference>
<dbReference type="SUPFAM" id="SSF51905">
    <property type="entry name" value="FAD/NAD(P)-binding domain"/>
    <property type="match status" value="1"/>
</dbReference>
<accession>A0A1C3U4Q9</accession>
<dbReference type="GO" id="GO:0016491">
    <property type="term" value="F:oxidoreductase activity"/>
    <property type="evidence" value="ECO:0007669"/>
    <property type="project" value="UniProtKB-KW"/>
</dbReference>
<keyword evidence="4" id="KW-1185">Reference proteome</keyword>
<evidence type="ECO:0000256" key="1">
    <source>
        <dbReference type="ARBA" id="ARBA00023002"/>
    </source>
</evidence>